<reference evidence="1 2" key="1">
    <citation type="submission" date="2010-01" db="EMBL/GenBank/DDBJ databases">
        <authorList>
            <person name="Muzny D."/>
            <person name="Qin X."/>
            <person name="Deng J."/>
            <person name="Jiang H."/>
            <person name="Liu Y."/>
            <person name="Qu J."/>
            <person name="Song X.-Z."/>
            <person name="Zhang L."/>
            <person name="Thornton R."/>
            <person name="Coyle M."/>
            <person name="Francisco L."/>
            <person name="Jackson L."/>
            <person name="Javaid M."/>
            <person name="Korchina V."/>
            <person name="Kovar C."/>
            <person name="Mata R."/>
            <person name="Mathew T."/>
            <person name="Ngo R."/>
            <person name="Nguyen L."/>
            <person name="Nguyen N."/>
            <person name="Okwuonu G."/>
            <person name="Ongeri F."/>
            <person name="Pham C."/>
            <person name="Simmons D."/>
            <person name="Wilczek-Boney K."/>
            <person name="Hale W."/>
            <person name="Jakkamsetti A."/>
            <person name="Pham P."/>
            <person name="Ruth R."/>
            <person name="San Lucas F."/>
            <person name="Warren J."/>
            <person name="Zhang J."/>
            <person name="Zhao Z."/>
            <person name="Zhou C."/>
            <person name="Zhu D."/>
            <person name="Lee S."/>
            <person name="Bess C."/>
            <person name="Blankenburg K."/>
            <person name="Forbes L."/>
            <person name="Fu Q."/>
            <person name="Gubbala S."/>
            <person name="Hirani K."/>
            <person name="Jayaseelan J.C."/>
            <person name="Lara F."/>
            <person name="Munidasa M."/>
            <person name="Palculict T."/>
            <person name="Patil S."/>
            <person name="Pu L.-L."/>
            <person name="Saada N."/>
            <person name="Tang L."/>
            <person name="Weissenberger G."/>
            <person name="Zhu Y."/>
            <person name="Hemphill L."/>
            <person name="Shang Y."/>
            <person name="Youmans B."/>
            <person name="Ayvaz T."/>
            <person name="Ross M."/>
            <person name="Santibanez J."/>
            <person name="Aqrawi P."/>
            <person name="Gross S."/>
            <person name="Joshi V."/>
            <person name="Fowler G."/>
            <person name="Nazareth L."/>
            <person name="Reid J."/>
            <person name="Worley K."/>
            <person name="Petrosino J."/>
            <person name="Highlander S."/>
            <person name="Gibbs R."/>
        </authorList>
    </citation>
    <scope>NUCLEOTIDE SEQUENCE [LARGE SCALE GENOMIC DNA]</scope>
    <source>
        <strain evidence="1 2">DSM 4582</strain>
    </source>
</reference>
<dbReference type="AlphaFoldDB" id="D4E089"/>
<dbReference type="OrthoDB" id="5917531at2"/>
<evidence type="ECO:0000313" key="2">
    <source>
        <dbReference type="Proteomes" id="UP000005723"/>
    </source>
</evidence>
<dbReference type="EMBL" id="ADBY01000026">
    <property type="protein sequence ID" value="EFE96730.1"/>
    <property type="molecule type" value="Genomic_DNA"/>
</dbReference>
<evidence type="ECO:0008006" key="3">
    <source>
        <dbReference type="Google" id="ProtNLM"/>
    </source>
</evidence>
<protein>
    <recommendedName>
        <fullName evidence="3">DUF2500 domain-containing protein</fullName>
    </recommendedName>
</protein>
<proteinExistence type="predicted"/>
<accession>D4E089</accession>
<dbReference type="RefSeq" id="WP_004957515.1">
    <property type="nucleotide sequence ID" value="NZ_GG753567.1"/>
</dbReference>
<dbReference type="STRING" id="667129.HMPREF0758_1589"/>
<evidence type="ECO:0000313" key="1">
    <source>
        <dbReference type="EMBL" id="EFE96730.1"/>
    </source>
</evidence>
<keyword evidence="2" id="KW-1185">Reference proteome</keyword>
<gene>
    <name evidence="1" type="ORF">HMPREF0758_1589</name>
</gene>
<dbReference type="HOGENOM" id="CLU_160683_1_0_6"/>
<name>D4E089_SEROD</name>
<dbReference type="InterPro" id="IPR019635">
    <property type="entry name" value="DUF2500"/>
</dbReference>
<sequence length="119" mass="13733">MNKPPMLFIAVLALIVVLATQRYFSQRKQEAENDRAPVRSTQVIVSEKRAFPASNNRSRQREHIVNEAMRYEITFRPLRGGENIVVRVKQPQYEQIEQGAQGSLKMQGTRFVSFTAERP</sequence>
<dbReference type="Gene3D" id="2.40.50.660">
    <property type="match status" value="1"/>
</dbReference>
<dbReference type="Pfam" id="PF10694">
    <property type="entry name" value="DUF2500"/>
    <property type="match status" value="1"/>
</dbReference>
<organism evidence="1 2">
    <name type="scientific">Serratia odorifera DSM 4582</name>
    <dbReference type="NCBI Taxonomy" id="667129"/>
    <lineage>
        <taxon>Bacteria</taxon>
        <taxon>Pseudomonadati</taxon>
        <taxon>Pseudomonadota</taxon>
        <taxon>Gammaproteobacteria</taxon>
        <taxon>Enterobacterales</taxon>
        <taxon>Yersiniaceae</taxon>
        <taxon>Serratia</taxon>
    </lineage>
</organism>
<comment type="caution">
    <text evidence="1">The sequence shown here is derived from an EMBL/GenBank/DDBJ whole genome shotgun (WGS) entry which is preliminary data.</text>
</comment>
<dbReference type="Proteomes" id="UP000005723">
    <property type="component" value="Unassembled WGS sequence"/>
</dbReference>